<dbReference type="Gene3D" id="3.40.1080.20">
    <property type="entry name" value="Acetyl-CoA hydrolase/transferase C-terminal domain"/>
    <property type="match status" value="1"/>
</dbReference>
<dbReference type="GO" id="GO:0006083">
    <property type="term" value="P:acetate metabolic process"/>
    <property type="evidence" value="ECO:0007669"/>
    <property type="project" value="InterPro"/>
</dbReference>
<dbReference type="RefSeq" id="WP_020875292.1">
    <property type="nucleotide sequence ID" value="NZ_ATHJ01000010.1"/>
</dbReference>
<proteinExistence type="inferred from homology"/>
<organism evidence="4 5">
    <name type="scientific">Desulfococcus multivorans DSM 2059</name>
    <dbReference type="NCBI Taxonomy" id="1121405"/>
    <lineage>
        <taxon>Bacteria</taxon>
        <taxon>Pseudomonadati</taxon>
        <taxon>Thermodesulfobacteriota</taxon>
        <taxon>Desulfobacteria</taxon>
        <taxon>Desulfobacterales</taxon>
        <taxon>Desulfococcaceae</taxon>
        <taxon>Desulfococcus</taxon>
    </lineage>
</organism>
<dbReference type="PANTHER" id="PTHR21432:SF20">
    <property type="entry name" value="ACETYL-COA HYDROLASE"/>
    <property type="match status" value="1"/>
</dbReference>
<dbReference type="eggNOG" id="COG0427">
    <property type="taxonomic scope" value="Bacteria"/>
</dbReference>
<dbReference type="Gene3D" id="3.40.630.30">
    <property type="match status" value="1"/>
</dbReference>
<dbReference type="PANTHER" id="PTHR21432">
    <property type="entry name" value="ACETYL-COA HYDROLASE-RELATED"/>
    <property type="match status" value="1"/>
</dbReference>
<dbReference type="GO" id="GO:0016787">
    <property type="term" value="F:hydrolase activity"/>
    <property type="evidence" value="ECO:0007669"/>
    <property type="project" value="UniProtKB-KW"/>
</dbReference>
<evidence type="ECO:0000256" key="1">
    <source>
        <dbReference type="ARBA" id="ARBA00009632"/>
    </source>
</evidence>
<dbReference type="InterPro" id="IPR026888">
    <property type="entry name" value="AcetylCoA_hyd_C"/>
</dbReference>
<dbReference type="EMBL" id="ATHJ01000010">
    <property type="protein sequence ID" value="EPR45029.1"/>
    <property type="molecule type" value="Genomic_DNA"/>
</dbReference>
<dbReference type="eggNOG" id="COG0456">
    <property type="taxonomic scope" value="Bacteria"/>
</dbReference>
<name>S7VE68_DESML</name>
<dbReference type="InterPro" id="IPR016181">
    <property type="entry name" value="Acyl_CoA_acyltransferase"/>
</dbReference>
<keyword evidence="5" id="KW-1185">Reference proteome</keyword>
<dbReference type="OrthoDB" id="9801795at2"/>
<sequence length="628" mass="70835">MDLNQYCPEKVLDAAKAISNIRQGSRVFIGTGCGEPQHLIKTMVQDMNMQDIMVYQMLSSTLSQFVEDETFLKRFSLKLFFISWAMRRAASVGKIDYIPTYLSQIPKLFYSGRIALDVALIQVSPPDAFGYCSLGVSVDITLAGMTSAKLVIAQVNSRMPNTWGDSFVHVDDIDYFVLHDEPLVESVRILNESETEISRRIGMYISQVVDDGATIQIGFGYLPNAVLKFLDKKKDLGIHTQVITDGLLSLLEKKVITNKKKTFIPGRIVASLCMGSQKIYDYVHNNPMFYFRSSDFVNNPKVIAQNDNFISISSALQVDLTGQVCADSLGNKFYSGIGDQVDFLRGAALSDDGFSIIALPSTAHTEKGTVSRIVASLSDGAGLATTRADVDIVITEYGIAELQGKSIYQRVMELTQIAHPQFRNDLIEEAKSRGYIFPDQLPPAAEDLIFLEEYKESMELKNGKTILFRPLLPSDEFAYRNFFYSLRKETIYRRFFYEKKIFSHEMIQGQYAGVDYRRNMFLIGLVQKKRHKQIVAIGTYLDSGNSLAEVAFVVREDYQGMGIASFLLKQLERIARKNGFTMFTATTLRENASMCHVFKKRYPNATYSYESSEIEIVMDFSDSDKEPT</sequence>
<protein>
    <submittedName>
        <fullName evidence="4">Acetyl-CoA hydrolase/transferase C-terminal domain containing protein</fullName>
    </submittedName>
</protein>
<dbReference type="SUPFAM" id="SSF100950">
    <property type="entry name" value="NagB/RpiA/CoA transferase-like"/>
    <property type="match status" value="2"/>
</dbReference>
<keyword evidence="2 4" id="KW-0808">Transferase</keyword>
<dbReference type="InterPro" id="IPR037171">
    <property type="entry name" value="NagB/RpiA_transferase-like"/>
</dbReference>
<dbReference type="PROSITE" id="PS51186">
    <property type="entry name" value="GNAT"/>
    <property type="match status" value="1"/>
</dbReference>
<dbReference type="Pfam" id="PF00583">
    <property type="entry name" value="Acetyltransf_1"/>
    <property type="match status" value="1"/>
</dbReference>
<feature type="domain" description="N-acetyltransferase" evidence="3">
    <location>
        <begin position="466"/>
        <end position="623"/>
    </location>
</feature>
<gene>
    <name evidence="4" type="ORF">dsmv_3740</name>
</gene>
<dbReference type="STRING" id="897.B2D07_12450"/>
<dbReference type="GO" id="GO:0008775">
    <property type="term" value="F:acetate CoA-transferase activity"/>
    <property type="evidence" value="ECO:0007669"/>
    <property type="project" value="InterPro"/>
</dbReference>
<dbReference type="Pfam" id="PF02550">
    <property type="entry name" value="AcetylCoA_hydro"/>
    <property type="match status" value="1"/>
</dbReference>
<keyword evidence="4" id="KW-0378">Hydrolase</keyword>
<dbReference type="PATRIC" id="fig|1121405.3.peg.46"/>
<dbReference type="InterPro" id="IPR003702">
    <property type="entry name" value="ActCoA_hydro_N"/>
</dbReference>
<comment type="caution">
    <text evidence="4">The sequence shown here is derived from an EMBL/GenBank/DDBJ whole genome shotgun (WGS) entry which is preliminary data.</text>
</comment>
<dbReference type="AlphaFoldDB" id="S7VE68"/>
<dbReference type="Pfam" id="PF13336">
    <property type="entry name" value="AcetylCoA_hyd_C"/>
    <property type="match status" value="1"/>
</dbReference>
<dbReference type="SUPFAM" id="SSF55729">
    <property type="entry name" value="Acyl-CoA N-acyltransferases (Nat)"/>
    <property type="match status" value="1"/>
</dbReference>
<accession>S7VE68</accession>
<dbReference type="InterPro" id="IPR000182">
    <property type="entry name" value="GNAT_dom"/>
</dbReference>
<dbReference type="CDD" id="cd04301">
    <property type="entry name" value="NAT_SF"/>
    <property type="match status" value="1"/>
</dbReference>
<dbReference type="InterPro" id="IPR046433">
    <property type="entry name" value="ActCoA_hydro"/>
</dbReference>
<evidence type="ECO:0000259" key="3">
    <source>
        <dbReference type="PROSITE" id="PS51186"/>
    </source>
</evidence>
<evidence type="ECO:0000313" key="4">
    <source>
        <dbReference type="EMBL" id="EPR45029.1"/>
    </source>
</evidence>
<evidence type="ECO:0000256" key="2">
    <source>
        <dbReference type="ARBA" id="ARBA00022679"/>
    </source>
</evidence>
<dbReference type="Gene3D" id="3.40.1080.10">
    <property type="entry name" value="Glutaconate Coenzyme A-transferase"/>
    <property type="match status" value="1"/>
</dbReference>
<dbReference type="Gene3D" id="3.30.750.70">
    <property type="entry name" value="4-hydroxybutyrate coenzyme like domains"/>
    <property type="match status" value="1"/>
</dbReference>
<dbReference type="InterPro" id="IPR038460">
    <property type="entry name" value="AcetylCoA_hyd_C_sf"/>
</dbReference>
<comment type="similarity">
    <text evidence="1">Belongs to the acetyl-CoA hydrolase/transferase family.</text>
</comment>
<evidence type="ECO:0000313" key="5">
    <source>
        <dbReference type="Proteomes" id="UP000014977"/>
    </source>
</evidence>
<reference evidence="4 5" key="1">
    <citation type="journal article" date="2013" name="Genome Announc.">
        <title>Draft genome sequences for three mercury-methylating, sulfate-reducing bacteria.</title>
        <authorList>
            <person name="Brown S.D."/>
            <person name="Hurt R.A.Jr."/>
            <person name="Gilmour C.C."/>
            <person name="Elias D.A."/>
        </authorList>
    </citation>
    <scope>NUCLEOTIDE SEQUENCE [LARGE SCALE GENOMIC DNA]</scope>
    <source>
        <strain evidence="4 5">DSM 2059</strain>
    </source>
</reference>
<dbReference type="Proteomes" id="UP000014977">
    <property type="component" value="Unassembled WGS sequence"/>
</dbReference>
<dbReference type="GO" id="GO:0016747">
    <property type="term" value="F:acyltransferase activity, transferring groups other than amino-acyl groups"/>
    <property type="evidence" value="ECO:0007669"/>
    <property type="project" value="InterPro"/>
</dbReference>